<sequence length="86" mass="9966">MLEDLVRLFKGLEAFDRKPRDKLIIQKVANAYEMLGLIEEKERVMEKYSHLFTIKEERPTKKGGRKSSAKKKKGGPNESRKDSADK</sequence>
<organism evidence="2">
    <name type="scientific">Medicago truncatula</name>
    <name type="common">Barrel medic</name>
    <name type="synonym">Medicago tribuloides</name>
    <dbReference type="NCBI Taxonomy" id="3880"/>
    <lineage>
        <taxon>Eukaryota</taxon>
        <taxon>Viridiplantae</taxon>
        <taxon>Streptophyta</taxon>
        <taxon>Embryophyta</taxon>
        <taxon>Tracheophyta</taxon>
        <taxon>Spermatophyta</taxon>
        <taxon>Magnoliopsida</taxon>
        <taxon>eudicotyledons</taxon>
        <taxon>Gunneridae</taxon>
        <taxon>Pentapetalae</taxon>
        <taxon>rosids</taxon>
        <taxon>fabids</taxon>
        <taxon>Fabales</taxon>
        <taxon>Fabaceae</taxon>
        <taxon>Papilionoideae</taxon>
        <taxon>50 kb inversion clade</taxon>
        <taxon>NPAAA clade</taxon>
        <taxon>Hologalegina</taxon>
        <taxon>IRL clade</taxon>
        <taxon>Trifolieae</taxon>
        <taxon>Medicago</taxon>
    </lineage>
</organism>
<feature type="region of interest" description="Disordered" evidence="1">
    <location>
        <begin position="55"/>
        <end position="86"/>
    </location>
</feature>
<evidence type="ECO:0000313" key="2">
    <source>
        <dbReference type="EMBL" id="AFK47504.1"/>
    </source>
</evidence>
<dbReference type="ExpressionAtlas" id="I3T4R2">
    <property type="expression patterns" value="differential"/>
</dbReference>
<evidence type="ECO:0000256" key="1">
    <source>
        <dbReference type="SAM" id="MobiDB-lite"/>
    </source>
</evidence>
<feature type="compositionally biased region" description="Basic residues" evidence="1">
    <location>
        <begin position="61"/>
        <end position="74"/>
    </location>
</feature>
<proteinExistence type="evidence at transcript level"/>
<dbReference type="AlphaFoldDB" id="I3T4R2"/>
<accession>I3T4R2</accession>
<protein>
    <submittedName>
        <fullName evidence="2">Uncharacterized protein</fullName>
    </submittedName>
</protein>
<dbReference type="EMBL" id="BT147710">
    <property type="protein sequence ID" value="AFK47504.1"/>
    <property type="molecule type" value="mRNA"/>
</dbReference>
<dbReference type="PANTHER" id="PTHR47603">
    <property type="entry name" value="PPR CONTAINING-LIKE PROTEIN"/>
    <property type="match status" value="1"/>
</dbReference>
<reference evidence="2" key="1">
    <citation type="submission" date="2012-05" db="EMBL/GenBank/DDBJ databases">
        <authorList>
            <person name="Krishnakumar V."/>
            <person name="Cheung F."/>
            <person name="Xiao Y."/>
            <person name="Chan A."/>
            <person name="Moskal W.A."/>
            <person name="Town C.D."/>
        </authorList>
    </citation>
    <scope>NUCLEOTIDE SEQUENCE</scope>
</reference>
<name>I3T4R2_MEDTR</name>
<dbReference type="PANTHER" id="PTHR47603:SF1">
    <property type="entry name" value="PPR CONTAINING-LIKE PROTEIN"/>
    <property type="match status" value="1"/>
</dbReference>